<dbReference type="Proteomes" id="UP000190150">
    <property type="component" value="Unassembled WGS sequence"/>
</dbReference>
<evidence type="ECO:0008006" key="3">
    <source>
        <dbReference type="Google" id="ProtNLM"/>
    </source>
</evidence>
<reference evidence="2" key="1">
    <citation type="submission" date="2017-02" db="EMBL/GenBank/DDBJ databases">
        <authorList>
            <person name="Varghese N."/>
            <person name="Submissions S."/>
        </authorList>
    </citation>
    <scope>NUCLEOTIDE SEQUENCE [LARGE SCALE GENOMIC DNA]</scope>
    <source>
        <strain evidence="2">DSM 24091</strain>
    </source>
</reference>
<accession>A0A1T5F5Y9</accession>
<gene>
    <name evidence="1" type="ORF">SAMN05660841_03064</name>
</gene>
<sequence length="231" mass="26783">MPEINFKKMKSISIWITMALLSSCQTNSKVPERNNTNTSIDLTEQKKTLNKTIKFLWREDKYDEELKGTYNLITINTEFCKTITGPEKAALAYVATFIGNECSWDGKATAGRTNLKCKILTALQLGYQCSEQHLGFLRQWFRNDEKNVQKLESCPTIPDGATVQDTFDEIILTVKGNQIIVSFKANGVNIREGRRWYWTQSDYFEFRENEIRWLKKEKSPLTYETFKISAN</sequence>
<organism evidence="1 2">
    <name type="scientific">Sphingobacterium nematocida</name>
    <dbReference type="NCBI Taxonomy" id="1513896"/>
    <lineage>
        <taxon>Bacteria</taxon>
        <taxon>Pseudomonadati</taxon>
        <taxon>Bacteroidota</taxon>
        <taxon>Sphingobacteriia</taxon>
        <taxon>Sphingobacteriales</taxon>
        <taxon>Sphingobacteriaceae</taxon>
        <taxon>Sphingobacterium</taxon>
    </lineage>
</organism>
<dbReference type="AlphaFoldDB" id="A0A1T5F5Y9"/>
<evidence type="ECO:0000313" key="1">
    <source>
        <dbReference type="EMBL" id="SKB91576.1"/>
    </source>
</evidence>
<dbReference type="STRING" id="1513896.SAMN05660841_03064"/>
<dbReference type="EMBL" id="FUZF01000014">
    <property type="protein sequence ID" value="SKB91576.1"/>
    <property type="molecule type" value="Genomic_DNA"/>
</dbReference>
<dbReference type="PROSITE" id="PS51257">
    <property type="entry name" value="PROKAR_LIPOPROTEIN"/>
    <property type="match status" value="1"/>
</dbReference>
<keyword evidence="2" id="KW-1185">Reference proteome</keyword>
<proteinExistence type="predicted"/>
<protein>
    <recommendedName>
        <fullName evidence="3">Lipoprotein</fullName>
    </recommendedName>
</protein>
<name>A0A1T5F5Y9_9SPHI</name>
<evidence type="ECO:0000313" key="2">
    <source>
        <dbReference type="Proteomes" id="UP000190150"/>
    </source>
</evidence>